<evidence type="ECO:0000313" key="3">
    <source>
        <dbReference type="Proteomes" id="UP000509241"/>
    </source>
</evidence>
<dbReference type="RefSeq" id="WP_179262224.1">
    <property type="nucleotide sequence ID" value="NZ_CP058601.1"/>
</dbReference>
<gene>
    <name evidence="2" type="ORF">HYG82_15005</name>
</gene>
<feature type="region of interest" description="Disordered" evidence="1">
    <location>
        <begin position="168"/>
        <end position="214"/>
    </location>
</feature>
<accession>A0A7D5H3T8</accession>
<proteinExistence type="predicted"/>
<reference evidence="2 3" key="1">
    <citation type="submission" date="2020-07" db="EMBL/GenBank/DDBJ databases">
        <authorList>
            <person name="Cui H."/>
        </authorList>
    </citation>
    <scope>NUCLEOTIDE SEQUENCE [LARGE SCALE GENOMIC DNA]</scope>
    <source>
        <strain evidence="2 3">YPL8</strain>
    </source>
</reference>
<dbReference type="OrthoDB" id="203212at2157"/>
<dbReference type="Proteomes" id="UP000509241">
    <property type="component" value="Chromosome"/>
</dbReference>
<organism evidence="2 3">
    <name type="scientific">Natrinema halophilum</name>
    <dbReference type="NCBI Taxonomy" id="1699371"/>
    <lineage>
        <taxon>Archaea</taxon>
        <taxon>Methanobacteriati</taxon>
        <taxon>Methanobacteriota</taxon>
        <taxon>Stenosarchaea group</taxon>
        <taxon>Halobacteria</taxon>
        <taxon>Halobacteriales</taxon>
        <taxon>Natrialbaceae</taxon>
        <taxon>Natrinema</taxon>
    </lineage>
</organism>
<dbReference type="AlphaFoldDB" id="A0A7D5H3T8"/>
<dbReference type="EMBL" id="CP058601">
    <property type="protein sequence ID" value="QLG50071.1"/>
    <property type="molecule type" value="Genomic_DNA"/>
</dbReference>
<sequence length="612" mass="63974">MNRTKQLGIVLITVAVVSSAVFGPGAFSSLTADRDANVDVVGDANAFIGLEPSDGPNGEYATTKNGELQLALDESVKKGGGGGINRGAKTGIRDVFTITNQGDQPIGIWLDEVHEDVTFTVKSGHPIERKANAISLKPGQSVSVGLTIDVSEYDESKVIESITVNADSDVSGTPVSELNGREGGTPVNTGSGGDGGSGGSSDSGDSSDSGGDDENCKVLSVGTWGTCKDKGVAYGKGKAKGAGEFAGEQINGGKEYVGGKINGGTEFAGDVVTGGKNGVDNFMDDPGGTIAKHTVFDEDLPTPGSMLRGDLNGNGKAIWEHSPEAIIGRMTMAGPIPGPQNLFMSGGDFQFYTNSIKGAALGSWGNPGYSAYDPTCDPYDPSCVAPNQAASASYQVGHLGGSFIPYYGSARDLLDAEAHYRHGNHAQAGISALGAVPVLGDSARATKKFGKIKKALKGSSKADNAGIVAKNLGKSPANAKTLDQYTNGRATKLTGKHGSDWRNVRDWAAKRGNLKKMEGLKKRGVSEADMRYLLEEDIHGEVAIQLLDKTATKPSNLQRTLKILDNLPDTYNVLDKGKTIEKYRTLEEECGSQEVSEDVEQLCKDLPESQTG</sequence>
<name>A0A7D5H3T8_9EURY</name>
<evidence type="ECO:0008006" key="4">
    <source>
        <dbReference type="Google" id="ProtNLM"/>
    </source>
</evidence>
<evidence type="ECO:0000313" key="2">
    <source>
        <dbReference type="EMBL" id="QLG50071.1"/>
    </source>
</evidence>
<dbReference type="KEGG" id="haly:HYG82_15005"/>
<dbReference type="GeneID" id="56034626"/>
<keyword evidence="3" id="KW-1185">Reference proteome</keyword>
<evidence type="ECO:0000256" key="1">
    <source>
        <dbReference type="SAM" id="MobiDB-lite"/>
    </source>
</evidence>
<feature type="compositionally biased region" description="Gly residues" evidence="1">
    <location>
        <begin position="190"/>
        <end position="201"/>
    </location>
</feature>
<protein>
    <recommendedName>
        <fullName evidence="4">DUF1102 domain-containing protein</fullName>
    </recommendedName>
</protein>